<comment type="caution">
    <text evidence="9">The sequence shown here is derived from an EMBL/GenBank/DDBJ whole genome shotgun (WGS) entry which is preliminary data.</text>
</comment>
<dbReference type="PANTHER" id="PTHR24348">
    <property type="entry name" value="SERINE/THREONINE-PROTEIN KINASE UNC-51-RELATED"/>
    <property type="match status" value="1"/>
</dbReference>
<dbReference type="GO" id="GO:0005776">
    <property type="term" value="C:autophagosome"/>
    <property type="evidence" value="ECO:0007669"/>
    <property type="project" value="TreeGrafter"/>
</dbReference>
<feature type="domain" description="Protein kinase" evidence="8">
    <location>
        <begin position="25"/>
        <end position="252"/>
    </location>
</feature>
<dbReference type="AlphaFoldDB" id="A0A4R0RKB0"/>
<sequence>MINSDFSAILPIFTGRIITPPGKRLLIGKRIGAGAYGVVYKADDLLDPQRKTYAVKCLLKHEPGGALAAVQDREICLHQAVSGHRNIVTLHDVVDDGRYLYFVLDFCSGGDLFGAIIDRDAFTGYDQTIKRSHSQLEVSLTFGCGSQFYMSPECIGLLTRIYAYSPRAADIWALGVILVNLMTGRNPWHVASSEHDEGFAQYLKDGAFYLHKVIPVTWQLALLLERVFDANPSTRITLPDLREAIINLDTLYRPGAEGMYDDECEVVPSSAWDSSAVTRPPTAEIIIQPRTSAMDVSPSSFPSPPPLDPPSSSSSSGRSGNDSGGPSTPPPSHAPIEYIVVSDEDDIDGSSARRHHGGFLRGHRRRIFSGIGMGIGRSSGSGSRLSRKLHQYKIGAGAQRFVGVMRELKLRA</sequence>
<evidence type="ECO:0000256" key="1">
    <source>
        <dbReference type="ARBA" id="ARBA00012513"/>
    </source>
</evidence>
<dbReference type="STRING" id="92696.A0A4R0RKB0"/>
<feature type="region of interest" description="Disordered" evidence="7">
    <location>
        <begin position="286"/>
        <end position="335"/>
    </location>
</feature>
<evidence type="ECO:0000256" key="7">
    <source>
        <dbReference type="SAM" id="MobiDB-lite"/>
    </source>
</evidence>
<feature type="compositionally biased region" description="Low complexity" evidence="7">
    <location>
        <begin position="310"/>
        <end position="326"/>
    </location>
</feature>
<dbReference type="GO" id="GO:0000407">
    <property type="term" value="C:phagophore assembly site"/>
    <property type="evidence" value="ECO:0007669"/>
    <property type="project" value="TreeGrafter"/>
</dbReference>
<evidence type="ECO:0000313" key="9">
    <source>
        <dbReference type="EMBL" id="TCD64228.1"/>
    </source>
</evidence>
<evidence type="ECO:0000313" key="10">
    <source>
        <dbReference type="Proteomes" id="UP000292702"/>
    </source>
</evidence>
<accession>A0A4R0RKB0</accession>
<dbReference type="GO" id="GO:0016020">
    <property type="term" value="C:membrane"/>
    <property type="evidence" value="ECO:0007669"/>
    <property type="project" value="TreeGrafter"/>
</dbReference>
<keyword evidence="4" id="KW-0418">Kinase</keyword>
<evidence type="ECO:0000256" key="2">
    <source>
        <dbReference type="ARBA" id="ARBA00022679"/>
    </source>
</evidence>
<dbReference type="EMBL" id="RWJN01000248">
    <property type="protein sequence ID" value="TCD64228.1"/>
    <property type="molecule type" value="Genomic_DNA"/>
</dbReference>
<dbReference type="InterPro" id="IPR017441">
    <property type="entry name" value="Protein_kinase_ATP_BS"/>
</dbReference>
<dbReference type="OrthoDB" id="541276at2759"/>
<dbReference type="GO" id="GO:0005524">
    <property type="term" value="F:ATP binding"/>
    <property type="evidence" value="ECO:0007669"/>
    <property type="project" value="UniProtKB-UniRule"/>
</dbReference>
<evidence type="ECO:0000256" key="6">
    <source>
        <dbReference type="PROSITE-ProRule" id="PRU10141"/>
    </source>
</evidence>
<feature type="binding site" evidence="6">
    <location>
        <position position="56"/>
    </location>
    <ligand>
        <name>ATP</name>
        <dbReference type="ChEBI" id="CHEBI:30616"/>
    </ligand>
</feature>
<dbReference type="InterPro" id="IPR000719">
    <property type="entry name" value="Prot_kinase_dom"/>
</dbReference>
<dbReference type="GO" id="GO:0004674">
    <property type="term" value="F:protein serine/threonine kinase activity"/>
    <property type="evidence" value="ECO:0007669"/>
    <property type="project" value="UniProtKB-EC"/>
</dbReference>
<dbReference type="GO" id="GO:0005829">
    <property type="term" value="C:cytosol"/>
    <property type="evidence" value="ECO:0007669"/>
    <property type="project" value="TreeGrafter"/>
</dbReference>
<dbReference type="Proteomes" id="UP000292702">
    <property type="component" value="Unassembled WGS sequence"/>
</dbReference>
<reference evidence="9 10" key="1">
    <citation type="submission" date="2018-11" db="EMBL/GenBank/DDBJ databases">
        <title>Genome assembly of Steccherinum ochraceum LE-BIN_3174, the white-rot fungus of the Steccherinaceae family (The Residual Polyporoid clade, Polyporales, Basidiomycota).</title>
        <authorList>
            <person name="Fedorova T.V."/>
            <person name="Glazunova O.A."/>
            <person name="Landesman E.O."/>
            <person name="Moiseenko K.V."/>
            <person name="Psurtseva N.V."/>
            <person name="Savinova O.S."/>
            <person name="Shakhova N.V."/>
            <person name="Tyazhelova T.V."/>
            <person name="Vasina D.V."/>
        </authorList>
    </citation>
    <scope>NUCLEOTIDE SEQUENCE [LARGE SCALE GENOMIC DNA]</scope>
    <source>
        <strain evidence="9 10">LE-BIN_3174</strain>
    </source>
</reference>
<protein>
    <recommendedName>
        <fullName evidence="1">non-specific serine/threonine protein kinase</fullName>
        <ecNumber evidence="1">2.7.11.1</ecNumber>
    </recommendedName>
</protein>
<dbReference type="InterPro" id="IPR011009">
    <property type="entry name" value="Kinase-like_dom_sf"/>
</dbReference>
<dbReference type="EC" id="2.7.11.1" evidence="1"/>
<dbReference type="PROSITE" id="PS50011">
    <property type="entry name" value="PROTEIN_KINASE_DOM"/>
    <property type="match status" value="1"/>
</dbReference>
<dbReference type="InterPro" id="IPR045269">
    <property type="entry name" value="Atg1-like"/>
</dbReference>
<evidence type="ECO:0000256" key="4">
    <source>
        <dbReference type="ARBA" id="ARBA00022777"/>
    </source>
</evidence>
<dbReference type="Pfam" id="PF00069">
    <property type="entry name" value="Pkinase"/>
    <property type="match status" value="2"/>
</dbReference>
<dbReference type="GO" id="GO:0000045">
    <property type="term" value="P:autophagosome assembly"/>
    <property type="evidence" value="ECO:0007669"/>
    <property type="project" value="TreeGrafter"/>
</dbReference>
<gene>
    <name evidence="9" type="ORF">EIP91_004330</name>
</gene>
<proteinExistence type="predicted"/>
<keyword evidence="3 6" id="KW-0547">Nucleotide-binding</keyword>
<keyword evidence="5 6" id="KW-0067">ATP-binding</keyword>
<keyword evidence="10" id="KW-1185">Reference proteome</keyword>
<organism evidence="9 10">
    <name type="scientific">Steccherinum ochraceum</name>
    <dbReference type="NCBI Taxonomy" id="92696"/>
    <lineage>
        <taxon>Eukaryota</taxon>
        <taxon>Fungi</taxon>
        <taxon>Dikarya</taxon>
        <taxon>Basidiomycota</taxon>
        <taxon>Agaricomycotina</taxon>
        <taxon>Agaricomycetes</taxon>
        <taxon>Polyporales</taxon>
        <taxon>Steccherinaceae</taxon>
        <taxon>Steccherinum</taxon>
    </lineage>
</organism>
<dbReference type="Gene3D" id="1.10.510.10">
    <property type="entry name" value="Transferase(Phosphotransferase) domain 1"/>
    <property type="match status" value="2"/>
</dbReference>
<dbReference type="PANTHER" id="PTHR24348:SF22">
    <property type="entry name" value="NON-SPECIFIC SERINE_THREONINE PROTEIN KINASE"/>
    <property type="match status" value="1"/>
</dbReference>
<dbReference type="PROSITE" id="PS00107">
    <property type="entry name" value="PROTEIN_KINASE_ATP"/>
    <property type="match status" value="1"/>
</dbReference>
<evidence type="ECO:0000256" key="3">
    <source>
        <dbReference type="ARBA" id="ARBA00022741"/>
    </source>
</evidence>
<dbReference type="SUPFAM" id="SSF56112">
    <property type="entry name" value="Protein kinase-like (PK-like)"/>
    <property type="match status" value="1"/>
</dbReference>
<keyword evidence="2" id="KW-0808">Transferase</keyword>
<evidence type="ECO:0000256" key="5">
    <source>
        <dbReference type="ARBA" id="ARBA00022840"/>
    </source>
</evidence>
<name>A0A4R0RKB0_9APHY</name>
<dbReference type="GO" id="GO:0010506">
    <property type="term" value="P:regulation of autophagy"/>
    <property type="evidence" value="ECO:0007669"/>
    <property type="project" value="InterPro"/>
</dbReference>
<evidence type="ECO:0000259" key="8">
    <source>
        <dbReference type="PROSITE" id="PS50011"/>
    </source>
</evidence>